<dbReference type="Proteomes" id="UP000791080">
    <property type="component" value="Unassembled WGS sequence"/>
</dbReference>
<evidence type="ECO:0000256" key="3">
    <source>
        <dbReference type="ARBA" id="ARBA00022679"/>
    </source>
</evidence>
<dbReference type="Gene3D" id="3.40.50.150">
    <property type="entry name" value="Vaccinia Virus protein VP39"/>
    <property type="match status" value="1"/>
</dbReference>
<keyword evidence="3" id="KW-0808">Transferase</keyword>
<proteinExistence type="inferred from homology"/>
<comment type="similarity">
    <text evidence="1">Belongs to the methyltransferase superfamily.</text>
</comment>
<dbReference type="InterPro" id="IPR013216">
    <property type="entry name" value="Methyltransf_11"/>
</dbReference>
<sequence length="235" mass="26126">MAQDYAEHRPGYPDLAVRWALEPVLSRPHVAVLDLAAGTGKVTRSVRGLAAETVAVEPDPRLRAEFTRRVPGVRVLDGNAEALPLPDASVDAVTVGQAFHWFDAPRALDEIARVLRPGGVVAALTNYNDDRREWVAGLQRTGIPSPGISEEDPDYVPAHPRFAPVETARFEHAHRRTAESLVQMISTHSWVLVQDPDERERMRAELRSYLAGRPETREGEFDLPQIAVVNRAVRR</sequence>
<gene>
    <name evidence="5" type="ORF">G443_002941</name>
</gene>
<evidence type="ECO:0000256" key="2">
    <source>
        <dbReference type="ARBA" id="ARBA00022603"/>
    </source>
</evidence>
<dbReference type="InterPro" id="IPR029063">
    <property type="entry name" value="SAM-dependent_MTases_sf"/>
</dbReference>
<protein>
    <submittedName>
        <fullName evidence="5">Methyltransferase domain-containing protein</fullName>
    </submittedName>
</protein>
<feature type="domain" description="Methyltransferase type 11" evidence="4">
    <location>
        <begin position="33"/>
        <end position="122"/>
    </location>
</feature>
<dbReference type="GO" id="GO:0032259">
    <property type="term" value="P:methylation"/>
    <property type="evidence" value="ECO:0007669"/>
    <property type="project" value="UniProtKB-KW"/>
</dbReference>
<dbReference type="PANTHER" id="PTHR44942">
    <property type="entry name" value="METHYLTRANSF_11 DOMAIN-CONTAINING PROTEIN"/>
    <property type="match status" value="1"/>
</dbReference>
<keyword evidence="6" id="KW-1185">Reference proteome</keyword>
<keyword evidence="2 5" id="KW-0489">Methyltransferase</keyword>
<dbReference type="Pfam" id="PF08241">
    <property type="entry name" value="Methyltransf_11"/>
    <property type="match status" value="1"/>
</dbReference>
<accession>A0ABT1JKI1</accession>
<dbReference type="InterPro" id="IPR051052">
    <property type="entry name" value="Diverse_substrate_MTase"/>
</dbReference>
<dbReference type="EMBL" id="AUBJ02000001">
    <property type="protein sequence ID" value="MCP2332671.1"/>
    <property type="molecule type" value="Genomic_DNA"/>
</dbReference>
<name>A0ABT1JKI1_ACTCY</name>
<dbReference type="GO" id="GO:0008168">
    <property type="term" value="F:methyltransferase activity"/>
    <property type="evidence" value="ECO:0007669"/>
    <property type="project" value="UniProtKB-KW"/>
</dbReference>
<organism evidence="5 6">
    <name type="scientific">Actinoalloteichus caeruleus DSM 43889</name>
    <dbReference type="NCBI Taxonomy" id="1120930"/>
    <lineage>
        <taxon>Bacteria</taxon>
        <taxon>Bacillati</taxon>
        <taxon>Actinomycetota</taxon>
        <taxon>Actinomycetes</taxon>
        <taxon>Pseudonocardiales</taxon>
        <taxon>Pseudonocardiaceae</taxon>
        <taxon>Actinoalloteichus</taxon>
        <taxon>Actinoalloteichus cyanogriseus</taxon>
    </lineage>
</organism>
<evidence type="ECO:0000256" key="1">
    <source>
        <dbReference type="ARBA" id="ARBA00008361"/>
    </source>
</evidence>
<reference evidence="5 6" key="1">
    <citation type="submission" date="2013-07" db="EMBL/GenBank/DDBJ databases">
        <authorList>
            <consortium name="DOE Joint Genome Institute"/>
            <person name="Reeve W."/>
            <person name="Huntemann M."/>
            <person name="Han J."/>
            <person name="Chen A."/>
            <person name="Kyrpides N."/>
            <person name="Mavromatis K."/>
            <person name="Markowitz V."/>
            <person name="Palaniappan K."/>
            <person name="Ivanova N."/>
            <person name="Schaumberg A."/>
            <person name="Pati A."/>
            <person name="Liolios K."/>
            <person name="Nordberg H.P."/>
            <person name="Cantor M.N."/>
            <person name="Hua S.X."/>
            <person name="Woyke T."/>
        </authorList>
    </citation>
    <scope>NUCLEOTIDE SEQUENCE [LARGE SCALE GENOMIC DNA]</scope>
    <source>
        <strain evidence="5 6">DSM 43889</strain>
    </source>
</reference>
<comment type="caution">
    <text evidence="5">The sequence shown here is derived from an EMBL/GenBank/DDBJ whole genome shotgun (WGS) entry which is preliminary data.</text>
</comment>
<dbReference type="PANTHER" id="PTHR44942:SF4">
    <property type="entry name" value="METHYLTRANSFERASE TYPE 11 DOMAIN-CONTAINING PROTEIN"/>
    <property type="match status" value="1"/>
</dbReference>
<evidence type="ECO:0000259" key="4">
    <source>
        <dbReference type="Pfam" id="PF08241"/>
    </source>
</evidence>
<reference evidence="5 6" key="2">
    <citation type="submission" date="2022-06" db="EMBL/GenBank/DDBJ databases">
        <title>Genomic Encyclopedia of Type Strains, Phase I: the one thousand microbial genomes (KMG-I) project.</title>
        <authorList>
            <person name="Kyrpides N."/>
        </authorList>
    </citation>
    <scope>NUCLEOTIDE SEQUENCE [LARGE SCALE GENOMIC DNA]</scope>
    <source>
        <strain evidence="5 6">DSM 43889</strain>
    </source>
</reference>
<evidence type="ECO:0000313" key="5">
    <source>
        <dbReference type="EMBL" id="MCP2332671.1"/>
    </source>
</evidence>
<evidence type="ECO:0000313" key="6">
    <source>
        <dbReference type="Proteomes" id="UP000791080"/>
    </source>
</evidence>
<dbReference type="CDD" id="cd02440">
    <property type="entry name" value="AdoMet_MTases"/>
    <property type="match status" value="1"/>
</dbReference>
<dbReference type="SUPFAM" id="SSF53335">
    <property type="entry name" value="S-adenosyl-L-methionine-dependent methyltransferases"/>
    <property type="match status" value="1"/>
</dbReference>